<keyword evidence="5 6" id="KW-0505">Motor protein</keyword>
<dbReference type="Proteomes" id="UP000585474">
    <property type="component" value="Unassembled WGS sequence"/>
</dbReference>
<dbReference type="PANTHER" id="PTHR47968:SF23">
    <property type="entry name" value="KINESIN-LIKE PROTEIN KIN-7A"/>
    <property type="match status" value="1"/>
</dbReference>
<dbReference type="OrthoDB" id="3176171at2759"/>
<dbReference type="Gene3D" id="3.40.850.10">
    <property type="entry name" value="Kinesin motor domain"/>
    <property type="match status" value="2"/>
</dbReference>
<proteinExistence type="inferred from homology"/>
<feature type="coiled-coil region" evidence="8">
    <location>
        <begin position="381"/>
        <end position="422"/>
    </location>
</feature>
<keyword evidence="3 6" id="KW-0547">Nucleotide-binding</keyword>
<evidence type="ECO:0000256" key="1">
    <source>
        <dbReference type="ARBA" id="ARBA00007310"/>
    </source>
</evidence>
<keyword evidence="12" id="KW-1185">Reference proteome</keyword>
<evidence type="ECO:0000313" key="11">
    <source>
        <dbReference type="EMBL" id="GFS32370.1"/>
    </source>
</evidence>
<feature type="compositionally biased region" description="Polar residues" evidence="9">
    <location>
        <begin position="1"/>
        <end position="10"/>
    </location>
</feature>
<dbReference type="PROSITE" id="PS50067">
    <property type="entry name" value="KINESIN_MOTOR_2"/>
    <property type="match status" value="1"/>
</dbReference>
<feature type="coiled-coil region" evidence="8">
    <location>
        <begin position="484"/>
        <end position="533"/>
    </location>
</feature>
<evidence type="ECO:0000256" key="7">
    <source>
        <dbReference type="RuleBase" id="RU000394"/>
    </source>
</evidence>
<gene>
    <name evidence="11" type="ORF">Acr_00g0022330</name>
</gene>
<evidence type="ECO:0000259" key="10">
    <source>
        <dbReference type="PROSITE" id="PS50067"/>
    </source>
</evidence>
<keyword evidence="8" id="KW-0175">Coiled coil</keyword>
<dbReference type="Pfam" id="PF11995">
    <property type="entry name" value="DUF3490"/>
    <property type="match status" value="1"/>
</dbReference>
<evidence type="ECO:0000313" key="12">
    <source>
        <dbReference type="Proteomes" id="UP000585474"/>
    </source>
</evidence>
<evidence type="ECO:0000256" key="8">
    <source>
        <dbReference type="SAM" id="Coils"/>
    </source>
</evidence>
<dbReference type="GO" id="GO:0005874">
    <property type="term" value="C:microtubule"/>
    <property type="evidence" value="ECO:0007669"/>
    <property type="project" value="UniProtKB-KW"/>
</dbReference>
<feature type="binding site" evidence="6">
    <location>
        <begin position="116"/>
        <end position="123"/>
    </location>
    <ligand>
        <name>ATP</name>
        <dbReference type="ChEBI" id="CHEBI:30616"/>
    </ligand>
</feature>
<dbReference type="InterPro" id="IPR027640">
    <property type="entry name" value="Kinesin-like_fam"/>
</dbReference>
<evidence type="ECO:0000256" key="5">
    <source>
        <dbReference type="ARBA" id="ARBA00023175"/>
    </source>
</evidence>
<keyword evidence="4 6" id="KW-0067">ATP-binding</keyword>
<evidence type="ECO:0000256" key="4">
    <source>
        <dbReference type="ARBA" id="ARBA00022840"/>
    </source>
</evidence>
<protein>
    <recommendedName>
        <fullName evidence="7">Kinesin-like protein</fullName>
    </recommendedName>
</protein>
<comment type="similarity">
    <text evidence="1">Belongs to the TRAFAC class myosin-kinesin ATPase superfamily. Kinesin family. KIN-7 subfamily.</text>
</comment>
<name>A0A7J0DE95_9ERIC</name>
<dbReference type="PROSITE" id="PS00411">
    <property type="entry name" value="KINESIN_MOTOR_1"/>
    <property type="match status" value="1"/>
</dbReference>
<dbReference type="Pfam" id="PF00225">
    <property type="entry name" value="Kinesin"/>
    <property type="match status" value="2"/>
</dbReference>
<dbReference type="InterPro" id="IPR036961">
    <property type="entry name" value="Kinesin_motor_dom_sf"/>
</dbReference>
<dbReference type="SUPFAM" id="SSF52540">
    <property type="entry name" value="P-loop containing nucleoside triphosphate hydrolases"/>
    <property type="match status" value="1"/>
</dbReference>
<feature type="domain" description="Kinesin motor" evidence="10">
    <location>
        <begin position="30"/>
        <end position="357"/>
    </location>
</feature>
<organism evidence="11 12">
    <name type="scientific">Actinidia rufa</name>
    <dbReference type="NCBI Taxonomy" id="165716"/>
    <lineage>
        <taxon>Eukaryota</taxon>
        <taxon>Viridiplantae</taxon>
        <taxon>Streptophyta</taxon>
        <taxon>Embryophyta</taxon>
        <taxon>Tracheophyta</taxon>
        <taxon>Spermatophyta</taxon>
        <taxon>Magnoliopsida</taxon>
        <taxon>eudicotyledons</taxon>
        <taxon>Gunneridae</taxon>
        <taxon>Pentapetalae</taxon>
        <taxon>asterids</taxon>
        <taxon>Ericales</taxon>
        <taxon>Actinidiaceae</taxon>
        <taxon>Actinidia</taxon>
    </lineage>
</organism>
<dbReference type="SMART" id="SM00129">
    <property type="entry name" value="KISc"/>
    <property type="match status" value="1"/>
</dbReference>
<dbReference type="InterPro" id="IPR019821">
    <property type="entry name" value="Kinesin_motor_CS"/>
</dbReference>
<evidence type="ECO:0000256" key="9">
    <source>
        <dbReference type="SAM" id="MobiDB-lite"/>
    </source>
</evidence>
<comment type="caution">
    <text evidence="11">The sequence shown here is derived from an EMBL/GenBank/DDBJ whole genome shotgun (WGS) entry which is preliminary data.</text>
</comment>
<dbReference type="InterPro" id="IPR021881">
    <property type="entry name" value="NACK_C"/>
</dbReference>
<evidence type="ECO:0000256" key="3">
    <source>
        <dbReference type="ARBA" id="ARBA00022741"/>
    </source>
</evidence>
<evidence type="ECO:0000256" key="6">
    <source>
        <dbReference type="PROSITE-ProRule" id="PRU00283"/>
    </source>
</evidence>
<dbReference type="GO" id="GO:0005524">
    <property type="term" value="F:ATP binding"/>
    <property type="evidence" value="ECO:0007669"/>
    <property type="project" value="UniProtKB-UniRule"/>
</dbReference>
<reference evidence="12" key="1">
    <citation type="submission" date="2019-07" db="EMBL/GenBank/DDBJ databases">
        <title>De Novo Assembly of kiwifruit Actinidia rufa.</title>
        <authorList>
            <person name="Sugita-Konishi S."/>
            <person name="Sato K."/>
            <person name="Mori E."/>
            <person name="Abe Y."/>
            <person name="Kisaki G."/>
            <person name="Hamano K."/>
            <person name="Suezawa K."/>
            <person name="Otani M."/>
            <person name="Fukuda T."/>
            <person name="Manabe T."/>
            <person name="Gomi K."/>
            <person name="Tabuchi M."/>
            <person name="Akimitsu K."/>
            <person name="Kataoka I."/>
        </authorList>
    </citation>
    <scope>NUCLEOTIDE SEQUENCE [LARGE SCALE GENOMIC DNA]</scope>
    <source>
        <strain evidence="12">cv. Fuchu</strain>
    </source>
</reference>
<dbReference type="EMBL" id="BJWL01000161">
    <property type="protein sequence ID" value="GFS32370.1"/>
    <property type="molecule type" value="Genomic_DNA"/>
</dbReference>
<evidence type="ECO:0000256" key="2">
    <source>
        <dbReference type="ARBA" id="ARBA00022701"/>
    </source>
</evidence>
<dbReference type="AlphaFoldDB" id="A0A7J0DE95"/>
<feature type="region of interest" description="Disordered" evidence="9">
    <location>
        <begin position="617"/>
        <end position="696"/>
    </location>
</feature>
<feature type="region of interest" description="Disordered" evidence="9">
    <location>
        <begin position="439"/>
        <end position="463"/>
    </location>
</feature>
<dbReference type="GO" id="GO:0007018">
    <property type="term" value="P:microtubule-based movement"/>
    <property type="evidence" value="ECO:0007669"/>
    <property type="project" value="InterPro"/>
</dbReference>
<dbReference type="InterPro" id="IPR027417">
    <property type="entry name" value="P-loop_NTPase"/>
</dbReference>
<dbReference type="PRINTS" id="PR00380">
    <property type="entry name" value="KINESINHEAVY"/>
</dbReference>
<accession>A0A7J0DE95</accession>
<dbReference type="GO" id="GO:0008017">
    <property type="term" value="F:microtubule binding"/>
    <property type="evidence" value="ECO:0007669"/>
    <property type="project" value="InterPro"/>
</dbReference>
<dbReference type="InterPro" id="IPR001752">
    <property type="entry name" value="Kinesin_motor_dom"/>
</dbReference>
<dbReference type="GO" id="GO:0003777">
    <property type="term" value="F:microtubule motor activity"/>
    <property type="evidence" value="ECO:0007669"/>
    <property type="project" value="InterPro"/>
</dbReference>
<feature type="region of interest" description="Disordered" evidence="9">
    <location>
        <begin position="1"/>
        <end position="27"/>
    </location>
</feature>
<dbReference type="PANTHER" id="PTHR47968">
    <property type="entry name" value="CENTROMERE PROTEIN E"/>
    <property type="match status" value="1"/>
</dbReference>
<keyword evidence="2 7" id="KW-0493">Microtubule</keyword>
<feature type="coiled-coil region" evidence="8">
    <location>
        <begin position="563"/>
        <end position="590"/>
    </location>
</feature>
<sequence length="957" mass="108021">MTVKNPSTPVSKIERTPVSTPGGPKSREEKIVVTVRLRPLNKREQVAKDQVAWECIDDHTIVHKPQAHERAIQPASFAFDRVFGPASITETVYEEGVKNVALSALMGINATIFAYGQTSSGKTYTMRGITEKAVNDIYKHIMNNLDEISSFLDDPEKGTVVEKLVEETANDDQHLRHLISICEAQRQVGETALNDTSSRSHQIIRLTVESTLRESLDCVRSFVASLNFVDLAGSERASQTNADGARLREGCHINLSLMTLTTVIRKLRCQSLSHGLYENSFTQKTDISPFICELLLIAVLGNEVVIYPIEIQSLHAYCSTPLVENARTAIICTLSPALSHVEQSRNTLFFATRAKEVTNNAQVNMKEVARLEAVLRTPDPSNEKDQKIQQMEMEIEELRRQRDLAKSQADELRQKLEGEQQVLKPCELPSQVAKKCLSFSGTLSPKPDGKELGQGNRTRNTMGRQTLRQSSTAPFTLMHEIRKLEHLQEQLGEEANRALEVLQKEVACHRLGNQDAAETIAKLQAEIRDMRAIRPAPKEVEVGSVVAVNKSVSANLKEEITRLHSQGSTIADLEEQLENVQKSIDKLVMSLPNKYDQQSSNEADLKVKNQSKMKKLLPLGSSNSSNRKNFIRSPCSPLSSSRQVLEPDIENRAPENDDTVPCETPLVSERDTPTKSEGGGDVSSKEGTPYRRSSSVNMRKMQKMFQNAAEENVRSIRAYVTELKERVAKLQYQKQLLVCQVLELEANEAAGHNIENDDNTAEIQEESPASWRVTFREERQQIIELWHVCHVSIIHRTQFYLLFKGDPADQIYMEVELRRLNWLQQHLAELGNASPAHFGDERTISLSSSIRALKREREFLAKRLATHLTAEERYSLYIKWEVPLDGKQRRIQFINKLWTNPHDAQNVQESAEVVAKLVGFCEGGNMSREMFELNFALPSDKRPWIMGWNQISNLLHL</sequence>